<evidence type="ECO:0000313" key="5">
    <source>
        <dbReference type="EMBL" id="KAH6821213.1"/>
    </source>
</evidence>
<comment type="function">
    <text evidence="4">Dirigent proteins impart stereoselectivity on the phenoxy radical-coupling reaction, yielding optically active lignans from two molecules of coniferyl alcohol in the biosynthesis of lignans, flavonolignans, and alkaloids and thus plays a central role in plant secondary metabolism.</text>
</comment>
<keyword evidence="6" id="KW-1185">Reference proteome</keyword>
<keyword evidence="3 4" id="KW-0964">Secreted</keyword>
<evidence type="ECO:0000256" key="3">
    <source>
        <dbReference type="ARBA" id="ARBA00022525"/>
    </source>
</evidence>
<comment type="subunit">
    <text evidence="2 4">Homodimer.</text>
</comment>
<evidence type="ECO:0000313" key="6">
    <source>
        <dbReference type="Proteomes" id="UP001190926"/>
    </source>
</evidence>
<gene>
    <name evidence="5" type="ORF">C2S53_010327</name>
</gene>
<dbReference type="GO" id="GO:0048046">
    <property type="term" value="C:apoplast"/>
    <property type="evidence" value="ECO:0007669"/>
    <property type="project" value="UniProtKB-SubCell"/>
</dbReference>
<dbReference type="Proteomes" id="UP001190926">
    <property type="component" value="Unassembled WGS sequence"/>
</dbReference>
<dbReference type="InterPro" id="IPR004265">
    <property type="entry name" value="Dirigent"/>
</dbReference>
<comment type="caution">
    <text evidence="5">The sequence shown here is derived from an EMBL/GenBank/DDBJ whole genome shotgun (WGS) entry which is preliminary data.</text>
</comment>
<dbReference type="PANTHER" id="PTHR21495">
    <property type="entry name" value="NUCLEOPORIN-RELATED"/>
    <property type="match status" value="1"/>
</dbReference>
<organism evidence="5 6">
    <name type="scientific">Perilla frutescens var. hirtella</name>
    <name type="common">Perilla citriodora</name>
    <name type="synonym">Perilla setoyensis</name>
    <dbReference type="NCBI Taxonomy" id="608512"/>
    <lineage>
        <taxon>Eukaryota</taxon>
        <taxon>Viridiplantae</taxon>
        <taxon>Streptophyta</taxon>
        <taxon>Embryophyta</taxon>
        <taxon>Tracheophyta</taxon>
        <taxon>Spermatophyta</taxon>
        <taxon>Magnoliopsida</taxon>
        <taxon>eudicotyledons</taxon>
        <taxon>Gunneridae</taxon>
        <taxon>Pentapetalae</taxon>
        <taxon>asterids</taxon>
        <taxon>lamiids</taxon>
        <taxon>Lamiales</taxon>
        <taxon>Lamiaceae</taxon>
        <taxon>Nepetoideae</taxon>
        <taxon>Elsholtzieae</taxon>
        <taxon>Perilla</taxon>
    </lineage>
</organism>
<dbReference type="GO" id="GO:0009699">
    <property type="term" value="P:phenylpropanoid biosynthetic process"/>
    <property type="evidence" value="ECO:0007669"/>
    <property type="project" value="UniProtKB-ARBA"/>
</dbReference>
<evidence type="ECO:0000256" key="4">
    <source>
        <dbReference type="RuleBase" id="RU363099"/>
    </source>
</evidence>
<dbReference type="AlphaFoldDB" id="A0AAD4NZ96"/>
<comment type="subcellular location">
    <subcellularLocation>
        <location evidence="4">Secreted</location>
        <location evidence="4">Extracellular space</location>
        <location evidence="4">Apoplast</location>
    </subcellularLocation>
</comment>
<proteinExistence type="inferred from homology"/>
<evidence type="ECO:0000256" key="2">
    <source>
        <dbReference type="ARBA" id="ARBA00011738"/>
    </source>
</evidence>
<dbReference type="Gene3D" id="2.40.480.10">
    <property type="entry name" value="Allene oxide cyclase-like"/>
    <property type="match status" value="1"/>
</dbReference>
<dbReference type="Pfam" id="PF03018">
    <property type="entry name" value="Dirigent"/>
    <property type="match status" value="1"/>
</dbReference>
<sequence>MACSFDEHPEAVQVWFKNFPNLKEKVARFHFYIHAIFSGKNQTSFMVAEAKISATSPTNFDLIQMIDSPLTVGPQPDSKIIGRAQGTDGGSSFEEISLVITHNFLFTEGEYNGSMLSVLGREALLDEYRELPIVGGTGAFRLARGIITSQTASFNNTSKDIVYEVTAMVLYYVG</sequence>
<evidence type="ECO:0000256" key="1">
    <source>
        <dbReference type="ARBA" id="ARBA00010746"/>
    </source>
</evidence>
<dbReference type="EMBL" id="SDAM02002349">
    <property type="protein sequence ID" value="KAH6821213.1"/>
    <property type="molecule type" value="Genomic_DNA"/>
</dbReference>
<reference evidence="5 6" key="1">
    <citation type="journal article" date="2021" name="Nat. Commun.">
        <title>Incipient diploidization of the medicinal plant Perilla within 10,000 years.</title>
        <authorList>
            <person name="Zhang Y."/>
            <person name="Shen Q."/>
            <person name="Leng L."/>
            <person name="Zhang D."/>
            <person name="Chen S."/>
            <person name="Shi Y."/>
            <person name="Ning Z."/>
            <person name="Chen S."/>
        </authorList>
    </citation>
    <scope>NUCLEOTIDE SEQUENCE [LARGE SCALE GENOMIC DNA]</scope>
    <source>
        <strain evidence="6">cv. PC099</strain>
    </source>
</reference>
<name>A0AAD4NZ96_PERFH</name>
<accession>A0AAD4NZ96</accession>
<comment type="similarity">
    <text evidence="1 4">Belongs to the plant dirigent protein family.</text>
</comment>
<dbReference type="InterPro" id="IPR044859">
    <property type="entry name" value="Allene_oxi_cyc_Dirigent"/>
</dbReference>
<protein>
    <recommendedName>
        <fullName evidence="4">Dirigent protein</fullName>
    </recommendedName>
</protein>
<keyword evidence="4" id="KW-0052">Apoplast</keyword>